<dbReference type="InterPro" id="IPR040442">
    <property type="entry name" value="Pyrv_kinase-like_dom_sf"/>
</dbReference>
<evidence type="ECO:0000313" key="5">
    <source>
        <dbReference type="EMBL" id="MVW60683.1"/>
    </source>
</evidence>
<dbReference type="Proteomes" id="UP000443353">
    <property type="component" value="Unassembled WGS sequence"/>
</dbReference>
<dbReference type="InterPro" id="IPR050251">
    <property type="entry name" value="HpcH-HpaI_aldolase"/>
</dbReference>
<dbReference type="InterPro" id="IPR015813">
    <property type="entry name" value="Pyrv/PenolPyrv_kinase-like_dom"/>
</dbReference>
<dbReference type="InterPro" id="IPR005000">
    <property type="entry name" value="Aldolase/citrate-lyase_domain"/>
</dbReference>
<keyword evidence="6" id="KW-1185">Reference proteome</keyword>
<reference evidence="5 6" key="1">
    <citation type="submission" date="2019-12" db="EMBL/GenBank/DDBJ databases">
        <authorList>
            <person name="Li C."/>
            <person name="Zhao J."/>
        </authorList>
    </citation>
    <scope>NUCLEOTIDE SEQUENCE [LARGE SCALE GENOMIC DNA]</scope>
    <source>
        <strain evidence="5 6">NEAU-DD11</strain>
    </source>
</reference>
<dbReference type="Gene3D" id="3.20.20.60">
    <property type="entry name" value="Phosphoenolpyruvate-binding domains"/>
    <property type="match status" value="1"/>
</dbReference>
<dbReference type="GO" id="GO:0016832">
    <property type="term" value="F:aldehyde-lyase activity"/>
    <property type="evidence" value="ECO:0007669"/>
    <property type="project" value="TreeGrafter"/>
</dbReference>
<dbReference type="EMBL" id="WSES01000003">
    <property type="protein sequence ID" value="MVW60683.1"/>
    <property type="molecule type" value="Genomic_DNA"/>
</dbReference>
<dbReference type="Pfam" id="PF03328">
    <property type="entry name" value="HpcH_HpaI"/>
    <property type="match status" value="1"/>
</dbReference>
<comment type="similarity">
    <text evidence="1">Belongs to the HpcH/HpaI aldolase family.</text>
</comment>
<gene>
    <name evidence="5" type="ORF">GPY61_12160</name>
</gene>
<dbReference type="GO" id="GO:0005737">
    <property type="term" value="C:cytoplasm"/>
    <property type="evidence" value="ECO:0007669"/>
    <property type="project" value="UniProtKB-ARBA"/>
</dbReference>
<comment type="caution">
    <text evidence="5">The sequence shown here is derived from an EMBL/GenBank/DDBJ whole genome shotgun (WGS) entry which is preliminary data.</text>
</comment>
<evidence type="ECO:0000259" key="4">
    <source>
        <dbReference type="Pfam" id="PF03328"/>
    </source>
</evidence>
<dbReference type="AlphaFoldDB" id="A0A7X3FZ55"/>
<dbReference type="SUPFAM" id="SSF51621">
    <property type="entry name" value="Phosphoenolpyruvate/pyruvate domain"/>
    <property type="match status" value="1"/>
</dbReference>
<proteinExistence type="inferred from homology"/>
<keyword evidence="2" id="KW-0479">Metal-binding</keyword>
<dbReference type="RefSeq" id="WP_160408813.1">
    <property type="nucleotide sequence ID" value="NZ_WSES01000003.1"/>
</dbReference>
<evidence type="ECO:0000313" key="6">
    <source>
        <dbReference type="Proteomes" id="UP000443353"/>
    </source>
</evidence>
<dbReference type="PANTHER" id="PTHR30502">
    <property type="entry name" value="2-KETO-3-DEOXY-L-RHAMNONATE ALDOLASE"/>
    <property type="match status" value="1"/>
</dbReference>
<evidence type="ECO:0000256" key="2">
    <source>
        <dbReference type="ARBA" id="ARBA00022723"/>
    </source>
</evidence>
<accession>A0A7X3FZ55</accession>
<organism evidence="5 6">
    <name type="scientific">Massilia cellulosiltytica</name>
    <dbReference type="NCBI Taxonomy" id="2683234"/>
    <lineage>
        <taxon>Bacteria</taxon>
        <taxon>Pseudomonadati</taxon>
        <taxon>Pseudomonadota</taxon>
        <taxon>Betaproteobacteria</taxon>
        <taxon>Burkholderiales</taxon>
        <taxon>Oxalobacteraceae</taxon>
        <taxon>Telluria group</taxon>
        <taxon>Massilia</taxon>
    </lineage>
</organism>
<evidence type="ECO:0000256" key="1">
    <source>
        <dbReference type="ARBA" id="ARBA00005568"/>
    </source>
</evidence>
<sequence length="264" mass="27315">MDMPRNAFKRALAAREPQIGLFLGMAEPYVADLVAGTGFDWLLVDGEHGPNDLRTIVAQLQVLAAYPVHPVVRTRDHDPAAIKQLLDAGAQTLMVPMVETADQARALVRAMRYPPHGIRGVGTAMARAARWNGVADYVAHADDEQCLIVQIESRAALDGLGGILEVDGVDAVFVGPSDLAASLGHLGNPGHPDVKAAVSGAIGRIAAAGKAAGVFSADPALAASYREIGASFTLVGVDALLLRNAAVALAARFKGDGANAGAAY</sequence>
<keyword evidence="3" id="KW-0456">Lyase</keyword>
<evidence type="ECO:0000256" key="3">
    <source>
        <dbReference type="ARBA" id="ARBA00023239"/>
    </source>
</evidence>
<dbReference type="GO" id="GO:0046872">
    <property type="term" value="F:metal ion binding"/>
    <property type="evidence" value="ECO:0007669"/>
    <property type="project" value="UniProtKB-KW"/>
</dbReference>
<dbReference type="FunFam" id="3.20.20.60:FF:000004">
    <property type="entry name" value="5-keto-4-deoxy-D-glucarate aldolase"/>
    <property type="match status" value="1"/>
</dbReference>
<protein>
    <submittedName>
        <fullName evidence="5">2-keto-3-deoxy-L-rhamnonate aldolase</fullName>
    </submittedName>
</protein>
<dbReference type="PANTHER" id="PTHR30502:SF0">
    <property type="entry name" value="PHOSPHOENOLPYRUVATE CARBOXYLASE FAMILY PROTEIN"/>
    <property type="match status" value="1"/>
</dbReference>
<feature type="domain" description="HpcH/HpaI aldolase/citrate lyase" evidence="4">
    <location>
        <begin position="18"/>
        <end position="245"/>
    </location>
</feature>
<name>A0A7X3FZ55_9BURK</name>